<dbReference type="EMBL" id="SLZQ01000001">
    <property type="protein sequence ID" value="TCS39469.1"/>
    <property type="molecule type" value="Genomic_DNA"/>
</dbReference>
<dbReference type="OrthoDB" id="9801841at2"/>
<name>A0A4R3I620_PAULE</name>
<gene>
    <name evidence="1" type="ORF">EDC30_101425</name>
</gene>
<dbReference type="AlphaFoldDB" id="A0A4R3I620"/>
<organism evidence="1 2">
    <name type="scientific">Paucimonas lemoignei</name>
    <name type="common">Pseudomonas lemoignei</name>
    <dbReference type="NCBI Taxonomy" id="29443"/>
    <lineage>
        <taxon>Bacteria</taxon>
        <taxon>Pseudomonadati</taxon>
        <taxon>Pseudomonadota</taxon>
        <taxon>Betaproteobacteria</taxon>
        <taxon>Burkholderiales</taxon>
        <taxon>Burkholderiaceae</taxon>
        <taxon>Paucimonas</taxon>
    </lineage>
</organism>
<dbReference type="NCBIfam" id="TIGR03373">
    <property type="entry name" value="VI_minor_4"/>
    <property type="match status" value="1"/>
</dbReference>
<accession>A0A4R3I620</accession>
<proteinExistence type="predicted"/>
<dbReference type="RefSeq" id="WP_132256806.1">
    <property type="nucleotide sequence ID" value="NZ_SLZQ01000001.1"/>
</dbReference>
<sequence>MQLKNPSTLYFGKIPARGDFVKSATGIKVISLIDNWVAQGMELLLAEPGWKIYYDNAGIVDFLFIGTHKKHAIAGQLMPSRDASSRRFPFIAASLFEIDEPLDFLRLGTLMLEPHVNRLRALVQYAVTTHDANEVLGSLNEIHLEAEIDDQTIAGAYNRHLSSANLDSFKQSLALPSENSSLRHMILALGYLLQPMLSNYSIPPQKGLALPLPRDPAQSKLARCFWLDLIGTFLLRAEMELSIFSCTHFGLPKLIVTFNGVPPNIYRALFNEQSAEECLIDVSQSAWVEECVMQDLGTIKLSSYLSHGDLALKQVVETFRQCFAGL</sequence>
<protein>
    <submittedName>
        <fullName evidence="1">Type VI secretion system protein ImpM</fullName>
    </submittedName>
</protein>
<keyword evidence="2" id="KW-1185">Reference proteome</keyword>
<reference evidence="1 2" key="1">
    <citation type="submission" date="2019-03" db="EMBL/GenBank/DDBJ databases">
        <title>Genomic Encyclopedia of Type Strains, Phase IV (KMG-IV): sequencing the most valuable type-strain genomes for metagenomic binning, comparative biology and taxonomic classification.</title>
        <authorList>
            <person name="Goeker M."/>
        </authorList>
    </citation>
    <scope>NUCLEOTIDE SEQUENCE [LARGE SCALE GENOMIC DNA]</scope>
    <source>
        <strain evidence="1 2">DSM 7445</strain>
    </source>
</reference>
<dbReference type="InterPro" id="IPR038225">
    <property type="entry name" value="TagF_sf"/>
</dbReference>
<evidence type="ECO:0000313" key="1">
    <source>
        <dbReference type="EMBL" id="TCS39469.1"/>
    </source>
</evidence>
<dbReference type="Pfam" id="PF09867">
    <property type="entry name" value="TagF_N"/>
    <property type="match status" value="1"/>
</dbReference>
<evidence type="ECO:0000313" key="2">
    <source>
        <dbReference type="Proteomes" id="UP000295382"/>
    </source>
</evidence>
<dbReference type="InterPro" id="IPR017748">
    <property type="entry name" value="TagF"/>
</dbReference>
<dbReference type="Proteomes" id="UP000295382">
    <property type="component" value="Unassembled WGS sequence"/>
</dbReference>
<dbReference type="Gene3D" id="3.40.1730.10">
    <property type="entry name" value="pa0076 domain"/>
    <property type="match status" value="1"/>
</dbReference>
<comment type="caution">
    <text evidence="1">The sequence shown here is derived from an EMBL/GenBank/DDBJ whole genome shotgun (WGS) entry which is preliminary data.</text>
</comment>